<dbReference type="CDD" id="cd12797">
    <property type="entry name" value="M23_peptidase"/>
    <property type="match status" value="1"/>
</dbReference>
<feature type="domain" description="M23ase beta-sheet core" evidence="2">
    <location>
        <begin position="325"/>
        <end position="406"/>
    </location>
</feature>
<organism evidence="3 4">
    <name type="scientific">Aliarcobacter cryaerophilus</name>
    <dbReference type="NCBI Taxonomy" id="28198"/>
    <lineage>
        <taxon>Bacteria</taxon>
        <taxon>Pseudomonadati</taxon>
        <taxon>Campylobacterota</taxon>
        <taxon>Epsilonproteobacteria</taxon>
        <taxon>Campylobacterales</taxon>
        <taxon>Arcobacteraceae</taxon>
        <taxon>Aliarcobacter</taxon>
    </lineage>
</organism>
<feature type="coiled-coil region" evidence="1">
    <location>
        <begin position="45"/>
        <end position="107"/>
    </location>
</feature>
<name>A0A2S9T929_9BACT</name>
<dbReference type="SUPFAM" id="SSF51261">
    <property type="entry name" value="Duplicated hybrid motif"/>
    <property type="match status" value="1"/>
</dbReference>
<dbReference type="STRING" id="28198.GCA_001572855_00197"/>
<evidence type="ECO:0000259" key="2">
    <source>
        <dbReference type="Pfam" id="PF01551"/>
    </source>
</evidence>
<gene>
    <name evidence="3" type="ORF">CJ673_00185</name>
</gene>
<dbReference type="AlphaFoldDB" id="A0A2S9T929"/>
<dbReference type="EMBL" id="NXGE01000001">
    <property type="protein sequence ID" value="PRM95342.1"/>
    <property type="molecule type" value="Genomic_DNA"/>
</dbReference>
<dbReference type="InterPro" id="IPR016047">
    <property type="entry name" value="M23ase_b-sheet_dom"/>
</dbReference>
<dbReference type="RefSeq" id="WP_105914385.1">
    <property type="nucleotide sequence ID" value="NZ_NXGE01000001.1"/>
</dbReference>
<evidence type="ECO:0000313" key="3">
    <source>
        <dbReference type="EMBL" id="PRM95342.1"/>
    </source>
</evidence>
<keyword evidence="1" id="KW-0175">Coiled coil</keyword>
<sequence length="412" mass="46979">MIRLIYILFLIPIFIFASTIDKKIAQNQKSLDSSKKNKDNTTVKIKEIADKIEASNTNLSKLEEDIIKINEDIEQHQKLLESSQSKLNNLQAKSSDLIKEKNSSEEEIINTIVEQFSTSLALQLASKESLQELIDNEMFNLLSTNAKQKVLKLNENYNRLTENTKANQQEINKLNSYIKDRLKTKENYKALQIKHTKSLENLEKEHKLYQAELKKVIEQQDSLSKILSDLKIVKQQELKKAQEEKEDNQQAQTTNVRNQKYAKDLNLDVKKVGSSTDGVQIVKYKGAKTIAPLKSFKIVKNFGTYYDPVYKIKLFNESIVLQSNEKDSKVVAVLNGKIVYAKKNAGMLENVVIIQHEGGIHTVYSHLDDIAPTLVVGKWVQKGSVVGRVNENLTFQVTKDSSHIDPRDLFSI</sequence>
<protein>
    <submittedName>
        <fullName evidence="3">Peptidase M23</fullName>
    </submittedName>
</protein>
<feature type="coiled-coil region" evidence="1">
    <location>
        <begin position="143"/>
        <end position="254"/>
    </location>
</feature>
<evidence type="ECO:0000256" key="1">
    <source>
        <dbReference type="SAM" id="Coils"/>
    </source>
</evidence>
<comment type="caution">
    <text evidence="3">The sequence shown here is derived from an EMBL/GenBank/DDBJ whole genome shotgun (WGS) entry which is preliminary data.</text>
</comment>
<reference evidence="3 4" key="1">
    <citation type="submission" date="2017-09" db="EMBL/GenBank/DDBJ databases">
        <title>Reassesment of A. cryaerophilus.</title>
        <authorList>
            <person name="Perez-Cataluna A."/>
            <person name="Collado L."/>
            <person name="Salgado O."/>
            <person name="Lefinanco V."/>
            <person name="Figueras M.J."/>
        </authorList>
    </citation>
    <scope>NUCLEOTIDE SEQUENCE [LARGE SCALE GENOMIC DNA]</scope>
    <source>
        <strain evidence="3 4">LMG 10210</strain>
    </source>
</reference>
<dbReference type="Gene3D" id="2.70.70.10">
    <property type="entry name" value="Glucose Permease (Domain IIA)"/>
    <property type="match status" value="1"/>
</dbReference>
<evidence type="ECO:0000313" key="4">
    <source>
        <dbReference type="Proteomes" id="UP000238281"/>
    </source>
</evidence>
<dbReference type="InterPro" id="IPR011055">
    <property type="entry name" value="Dup_hybrid_motif"/>
</dbReference>
<accession>A0A2S9T929</accession>
<dbReference type="Proteomes" id="UP000238281">
    <property type="component" value="Unassembled WGS sequence"/>
</dbReference>
<proteinExistence type="predicted"/>
<dbReference type="Pfam" id="PF01551">
    <property type="entry name" value="Peptidase_M23"/>
    <property type="match status" value="1"/>
</dbReference>